<dbReference type="InterPro" id="IPR007016">
    <property type="entry name" value="O-antigen_ligase-rel_domated"/>
</dbReference>
<keyword evidence="2 5" id="KW-0812">Transmembrane</keyword>
<proteinExistence type="predicted"/>
<dbReference type="InterPro" id="IPR051533">
    <property type="entry name" value="WaaL-like"/>
</dbReference>
<evidence type="ECO:0000313" key="7">
    <source>
        <dbReference type="EMBL" id="KAB4184661.1"/>
    </source>
</evidence>
<accession>A0A7J5H4U2</accession>
<evidence type="ECO:0000256" key="1">
    <source>
        <dbReference type="ARBA" id="ARBA00004141"/>
    </source>
</evidence>
<dbReference type="PANTHER" id="PTHR37422:SF13">
    <property type="entry name" value="LIPOPOLYSACCHARIDE BIOSYNTHESIS PROTEIN PA4999-RELATED"/>
    <property type="match status" value="1"/>
</dbReference>
<feature type="transmembrane region" description="Helical" evidence="5">
    <location>
        <begin position="79"/>
        <end position="98"/>
    </location>
</feature>
<keyword evidence="3 5" id="KW-1133">Transmembrane helix</keyword>
<sequence>MEGNRLSEVRQITVWVMLWMVSMTLFSLVGFDASGLLPGETVGQWVHFDKTSLWGTGCILLVFFFMTRNRLITLDSVISWTLVVWAGIEAVWGLRQLYGYAVSNHSLYVLTGSFFNPGPYSGYLAMILPVCLYQWLTKRGEILCSDRNDGRRWKKVMDKAGTMVAGGVMLLILCVLPAGMSRSAWLAAGVSCLCVYAWHMDWTDKFRLLWQQQRQRVVMVVVGGFCVLLLAGYLLFVLKPDSARGRLFMWKITCRAIAEKPLTGYGIHNFAAAYGNAQETYFAAGDYEPWEERVAGSPEYAFNEYLQVAVELGIPLAVCLLVVVVLCLYRGVRKGRYGICGAILSLMIFSFSSYPLQLPVFIVTFGGLLVACLSGADRWQWLGLAVSVGIIGGFRLKNDLQVEQACREWMNARVLYNAGAYQSAEKEYGRLYPLLRDRASFLFEYGHGLHKQQQFSKSNRILKEALQRSCDPMILNVIGKNYQQMGDCLSAEDWFIRSTHRLPGRIYPYYLLAKLYAEPGFRQPDKFEKMKRMVLTKEPKVHSTAIRQMREEIKKIQLIFVHIKKDE</sequence>
<feature type="transmembrane region" description="Helical" evidence="5">
    <location>
        <begin position="184"/>
        <end position="202"/>
    </location>
</feature>
<reference evidence="7 8" key="1">
    <citation type="journal article" date="2019" name="Nat. Med.">
        <title>A library of human gut bacterial isolates paired with longitudinal multiomics data enables mechanistic microbiome research.</title>
        <authorList>
            <person name="Poyet M."/>
            <person name="Groussin M."/>
            <person name="Gibbons S.M."/>
            <person name="Avila-Pacheco J."/>
            <person name="Jiang X."/>
            <person name="Kearney S.M."/>
            <person name="Perrotta A.R."/>
            <person name="Berdy B."/>
            <person name="Zhao S."/>
            <person name="Lieberman T.D."/>
            <person name="Swanson P.K."/>
            <person name="Smith M."/>
            <person name="Roesemann S."/>
            <person name="Alexander J.E."/>
            <person name="Rich S.A."/>
            <person name="Livny J."/>
            <person name="Vlamakis H."/>
            <person name="Clish C."/>
            <person name="Bullock K."/>
            <person name="Deik A."/>
            <person name="Scott J."/>
            <person name="Pierce K.A."/>
            <person name="Xavier R.J."/>
            <person name="Alm E.J."/>
        </authorList>
    </citation>
    <scope>NUCLEOTIDE SEQUENCE [LARGE SCALE GENOMIC DNA]</scope>
    <source>
        <strain evidence="7 8">BIOML-A19</strain>
    </source>
</reference>
<dbReference type="Pfam" id="PF04932">
    <property type="entry name" value="Wzy_C"/>
    <property type="match status" value="1"/>
</dbReference>
<gene>
    <name evidence="7" type="ORF">GAQ44_08215</name>
</gene>
<dbReference type="SUPFAM" id="SSF48452">
    <property type="entry name" value="TPR-like"/>
    <property type="match status" value="1"/>
</dbReference>
<comment type="subcellular location">
    <subcellularLocation>
        <location evidence="1">Membrane</location>
        <topology evidence="1">Multi-pass membrane protein</topology>
    </subcellularLocation>
</comment>
<dbReference type="GO" id="GO:0016020">
    <property type="term" value="C:membrane"/>
    <property type="evidence" value="ECO:0007669"/>
    <property type="project" value="UniProtKB-SubCell"/>
</dbReference>
<dbReference type="RefSeq" id="WP_151875411.1">
    <property type="nucleotide sequence ID" value="NZ_WCTY01000013.1"/>
</dbReference>
<dbReference type="Proteomes" id="UP000487221">
    <property type="component" value="Unassembled WGS sequence"/>
</dbReference>
<feature type="transmembrane region" description="Helical" evidence="5">
    <location>
        <begin position="12"/>
        <end position="31"/>
    </location>
</feature>
<dbReference type="AlphaFoldDB" id="A0A7J5H4U2"/>
<evidence type="ECO:0000259" key="6">
    <source>
        <dbReference type="Pfam" id="PF04932"/>
    </source>
</evidence>
<dbReference type="Gene3D" id="1.25.40.10">
    <property type="entry name" value="Tetratricopeptide repeat domain"/>
    <property type="match status" value="1"/>
</dbReference>
<evidence type="ECO:0000256" key="5">
    <source>
        <dbReference type="SAM" id="Phobius"/>
    </source>
</evidence>
<dbReference type="PANTHER" id="PTHR37422">
    <property type="entry name" value="TEICHURONIC ACID BIOSYNTHESIS PROTEIN TUAE"/>
    <property type="match status" value="1"/>
</dbReference>
<evidence type="ECO:0000256" key="3">
    <source>
        <dbReference type="ARBA" id="ARBA00022989"/>
    </source>
</evidence>
<dbReference type="EMBL" id="WCTY01000013">
    <property type="protein sequence ID" value="KAB4184661.1"/>
    <property type="molecule type" value="Genomic_DNA"/>
</dbReference>
<feature type="transmembrane region" description="Helical" evidence="5">
    <location>
        <begin position="305"/>
        <end position="329"/>
    </location>
</feature>
<feature type="domain" description="O-antigen ligase-related" evidence="6">
    <location>
        <begin position="168"/>
        <end position="321"/>
    </location>
</feature>
<comment type="caution">
    <text evidence="7">The sequence shown here is derived from an EMBL/GenBank/DDBJ whole genome shotgun (WGS) entry which is preliminary data.</text>
</comment>
<feature type="transmembrane region" description="Helical" evidence="5">
    <location>
        <begin position="217"/>
        <end position="238"/>
    </location>
</feature>
<organism evidence="7 8">
    <name type="scientific">Bacteroides uniformis</name>
    <dbReference type="NCBI Taxonomy" id="820"/>
    <lineage>
        <taxon>Bacteria</taxon>
        <taxon>Pseudomonadati</taxon>
        <taxon>Bacteroidota</taxon>
        <taxon>Bacteroidia</taxon>
        <taxon>Bacteroidales</taxon>
        <taxon>Bacteroidaceae</taxon>
        <taxon>Bacteroides</taxon>
    </lineage>
</organism>
<evidence type="ECO:0000313" key="8">
    <source>
        <dbReference type="Proteomes" id="UP000487221"/>
    </source>
</evidence>
<name>A0A7J5H4U2_BACUN</name>
<feature type="transmembrane region" description="Helical" evidence="5">
    <location>
        <begin position="156"/>
        <end position="178"/>
    </location>
</feature>
<protein>
    <recommendedName>
        <fullName evidence="6">O-antigen ligase-related domain-containing protein</fullName>
    </recommendedName>
</protein>
<keyword evidence="4 5" id="KW-0472">Membrane</keyword>
<feature type="transmembrane region" description="Helical" evidence="5">
    <location>
        <begin position="118"/>
        <end position="136"/>
    </location>
</feature>
<feature type="transmembrane region" description="Helical" evidence="5">
    <location>
        <begin position="51"/>
        <end position="67"/>
    </location>
</feature>
<evidence type="ECO:0000256" key="2">
    <source>
        <dbReference type="ARBA" id="ARBA00022692"/>
    </source>
</evidence>
<dbReference type="InterPro" id="IPR011990">
    <property type="entry name" value="TPR-like_helical_dom_sf"/>
</dbReference>
<evidence type="ECO:0000256" key="4">
    <source>
        <dbReference type="ARBA" id="ARBA00023136"/>
    </source>
</evidence>